<dbReference type="OrthoDB" id="384454at2"/>
<keyword evidence="1" id="KW-0472">Membrane</keyword>
<gene>
    <name evidence="2" type="ORF">BN85412950</name>
</gene>
<accession>U4KLS2</accession>
<name>U4KLS2_ALTPJ</name>
<feature type="transmembrane region" description="Helical" evidence="1">
    <location>
        <begin position="40"/>
        <end position="63"/>
    </location>
</feature>
<organism evidence="2 3">
    <name type="scientific">Alteracholeplasma palmae (strain ATCC 49389 / J233)</name>
    <name type="common">Acholeplasma palmae</name>
    <dbReference type="NCBI Taxonomy" id="1318466"/>
    <lineage>
        <taxon>Bacteria</taxon>
        <taxon>Bacillati</taxon>
        <taxon>Mycoplasmatota</taxon>
        <taxon>Mollicutes</taxon>
        <taxon>Acholeplasmatales</taxon>
        <taxon>Acholeplasmataceae</taxon>
        <taxon>Acholeplasma</taxon>
    </lineage>
</organism>
<sequence length="287" mass="33330">MKQNKLFKYLIISTIAIFIFSIVSLFFGDELAASFNVIGIRIAVLIVAFASFISSALFSFLVYAHNKTVSKINDDMNKRAELFRELQFASANYSIIEFTDRMLIYKESERYKNKYLNNPLFGFHLIETVGEVKDIEVSDELYDFYSIRIPFKVLEGKMVSRINVNEIRFEKENEKFYFYPTNKELFTEGYILYNEQTKRNNLIVNLIVDKKSNFFNQEVNVFTKIKLVVKVSSLLGVGITGINELYFTNPTQTEGDGLHTYKINSSNFTLIERPRVDNLSEIEGQIK</sequence>
<dbReference type="KEGG" id="apal:BN85412950"/>
<keyword evidence="1" id="KW-1133">Transmembrane helix</keyword>
<proteinExistence type="predicted"/>
<dbReference type="AlphaFoldDB" id="U4KLS2"/>
<evidence type="ECO:0000256" key="1">
    <source>
        <dbReference type="SAM" id="Phobius"/>
    </source>
</evidence>
<keyword evidence="3" id="KW-1185">Reference proteome</keyword>
<evidence type="ECO:0000313" key="3">
    <source>
        <dbReference type="Proteomes" id="UP000032740"/>
    </source>
</evidence>
<feature type="transmembrane region" description="Helical" evidence="1">
    <location>
        <begin position="7"/>
        <end position="28"/>
    </location>
</feature>
<reference evidence="2 3" key="1">
    <citation type="journal article" date="2013" name="J. Mol. Microbiol. Biotechnol.">
        <title>Analysis of the Complete Genomes of Acholeplasma brassicae , A. palmae and A. laidlawii and Their Comparison to the Obligate Parasites from ' Candidatus Phytoplasma'.</title>
        <authorList>
            <person name="Kube M."/>
            <person name="Siewert C."/>
            <person name="Migdoll A.M."/>
            <person name="Duduk B."/>
            <person name="Holz S."/>
            <person name="Rabus R."/>
            <person name="Seemuller E."/>
            <person name="Mitrovic J."/>
            <person name="Muller I."/>
            <person name="Buttner C."/>
            <person name="Reinhardt R."/>
        </authorList>
    </citation>
    <scope>NUCLEOTIDE SEQUENCE [LARGE SCALE GENOMIC DNA]</scope>
    <source>
        <strain evidence="2 3">J233</strain>
    </source>
</reference>
<dbReference type="HOGENOM" id="CLU_978698_0_0_14"/>
<dbReference type="EMBL" id="FO681347">
    <property type="protein sequence ID" value="CCV64872.1"/>
    <property type="molecule type" value="Genomic_DNA"/>
</dbReference>
<keyword evidence="1" id="KW-0812">Transmembrane</keyword>
<evidence type="ECO:0000313" key="2">
    <source>
        <dbReference type="EMBL" id="CCV64872.1"/>
    </source>
</evidence>
<protein>
    <submittedName>
        <fullName evidence="2">Uncharacterized protein</fullName>
    </submittedName>
</protein>
<dbReference type="Proteomes" id="UP000032740">
    <property type="component" value="Chromosome"/>
</dbReference>
<dbReference type="RefSeq" id="WP_030003755.1">
    <property type="nucleotide sequence ID" value="NC_022538.1"/>
</dbReference>